<keyword evidence="15" id="KW-1185">Reference proteome</keyword>
<dbReference type="InterPro" id="IPR036179">
    <property type="entry name" value="Ig-like_dom_sf"/>
</dbReference>
<dbReference type="Gene3D" id="2.40.155.10">
    <property type="entry name" value="Green fluorescent protein"/>
    <property type="match status" value="1"/>
</dbReference>
<evidence type="ECO:0000256" key="9">
    <source>
        <dbReference type="ARBA" id="ARBA00023180"/>
    </source>
</evidence>
<dbReference type="Proteomes" id="UP000316759">
    <property type="component" value="Unassembled WGS sequence"/>
</dbReference>
<reference evidence="14 15" key="1">
    <citation type="submission" date="2019-04" db="EMBL/GenBank/DDBJ databases">
        <title>Annotation for the trematode Fasciola gigantica.</title>
        <authorList>
            <person name="Choi Y.-J."/>
        </authorList>
    </citation>
    <scope>NUCLEOTIDE SEQUENCE [LARGE SCALE GENOMIC DNA]</scope>
    <source>
        <strain evidence="14">Uganda_cow_1</strain>
    </source>
</reference>
<dbReference type="InterPro" id="IPR018097">
    <property type="entry name" value="EGF_Ca-bd_CS"/>
</dbReference>
<dbReference type="SMART" id="SM00408">
    <property type="entry name" value="IGc2"/>
    <property type="match status" value="3"/>
</dbReference>
<sequence>KPTFEVTPNKTTEAYEARWIQFRCIANGHPKPDIRWMHNNDPIPSNPSKNGIGSLVLGPLRTEQAGFYSCVAKNDAGKIEYPFDLRVKTRPRVHVYQSDEPSRPEQSTRLHCDVSGDADTVVWLKDGDVVSNSSRIAIMDNGKSLVISMTKAKDTGVYQCIASNPVGEDQAELRLVVESKPQLVTAPRNVTARAGSVVTLECRAEGEPVPTITCIVGVSPADDGMYHCVASSILGEDFSQSSKLQVEIDGGWSAWSSWTECSKTCGHGSQTRSRTCTEPAPRNGGAHCFGEPTEARTCLVSFCPVNGAWGAWTPWSACTATCGAGLSQRQRRCDNPPPSNGGKLRVTEPFLSPPPSPCCAVHGEWSNWSSWSACSRTCGIGLQTRERECSQPSPQYGGRLCPGSAKEVRTCEVNRPGSSLACPGSGGPIGPVPYTEWSEWTEWSDCEPDCLFTGPRSELGGWKRRTRICQLRETMQGVEQPRVGQQAHGCPGPAEDIQQCNLKPGSPECIDTGDRPKSGIVTGIIRGHLNKLDIGLIPINASWTATNEGTPVHFRFDLNDVLAENQACISALTELYTPILWYGAQEMNGASNGQKVVGPDGAWTWDTVGQFADGSTVQINHRVSYDVDLNSHPSTTRLRVDIYMTGSCPLSLTDASVVSGDTALRVHEFRENIVQLNPRRGELHGHSSRTFGLRKPGNVRYELEPYAWNSFIQSGRGRRQRYLNQELTVNQITVDADRTSRSLHLQVQARISKPIGGEVCPAGFELQSARYSGPGSTLEAMRDYCQDVDECSSRSLNKCDHVCENTVPHYTCACHSGYRLAADGHSCVDIDECANNGVSPCPVDQRCVNTPGSYECRRTCGPGLREDPSGDSCIDIDECNTKPDVCGEHQCTNTYGSYYCTCLAGYNRIGEQCEGEFTRGALTNAATQTVECVDVDECAVGSFQCPRGSRCVNEPGAYSCRCPNGSPAGGRGCDERKETLCKEGFQWDRELGCVGKFFHIFPTHTVSENPTELQEGRNLKPATVILSNLQFKAKNPMKYKREDVECDIDECKTLEQPCAADELCMNFHGNYTCIRKHCPQDYAFDQKSRSCRVRCTDSILPCPQGSQYADTVEYMIVSLPPPTHGRVTGSRVKLRVVDWNQVQQSNCRYRLLEKAPNTPVEHHSKDGVIYLTPIWNRPGAWNTGSRASAKQKALMTAQVANNPIISDNVVGQLYYLFFRVSCYKYPLRGDEGNSWEEPNVQTVGSSHNQNPLVFQHSFYVYISIAKHPF</sequence>
<evidence type="ECO:0000256" key="10">
    <source>
        <dbReference type="PROSITE-ProRule" id="PRU00076"/>
    </source>
</evidence>
<dbReference type="InterPro" id="IPR003598">
    <property type="entry name" value="Ig_sub2"/>
</dbReference>
<dbReference type="PANTHER" id="PTHR24034">
    <property type="entry name" value="EGF-LIKE DOMAIN-CONTAINING PROTEIN"/>
    <property type="match status" value="1"/>
</dbReference>
<keyword evidence="4 10" id="KW-0245">EGF-like domain</keyword>
<dbReference type="SUPFAM" id="SSF82895">
    <property type="entry name" value="TSP-1 type 1 repeat"/>
    <property type="match status" value="3"/>
</dbReference>
<keyword evidence="2" id="KW-0964">Secreted</keyword>
<comment type="subcellular location">
    <subcellularLocation>
        <location evidence="1">Secreted</location>
        <location evidence="1">Extracellular space</location>
        <location evidence="1">Extracellular matrix</location>
    </subcellularLocation>
</comment>
<dbReference type="SMART" id="SM00209">
    <property type="entry name" value="TSP1"/>
    <property type="match status" value="4"/>
</dbReference>
<dbReference type="EMBL" id="SUNJ01001362">
    <property type="protein sequence ID" value="TPP66839.1"/>
    <property type="molecule type" value="Genomic_DNA"/>
</dbReference>
<feature type="domain" description="EGF-like" evidence="11">
    <location>
        <begin position="934"/>
        <end position="974"/>
    </location>
</feature>
<dbReference type="Pfam" id="PF07645">
    <property type="entry name" value="EGF_CA"/>
    <property type="match status" value="3"/>
</dbReference>
<feature type="non-terminal residue" evidence="14">
    <location>
        <position position="1"/>
    </location>
</feature>
<dbReference type="FunFam" id="2.20.100.10:FF:000007">
    <property type="entry name" value="Thrombospondin 1"/>
    <property type="match status" value="2"/>
</dbReference>
<dbReference type="SMART" id="SM00409">
    <property type="entry name" value="IG"/>
    <property type="match status" value="3"/>
</dbReference>
<keyword evidence="5" id="KW-0732">Signal</keyword>
<feature type="domain" description="EGF-like" evidence="11">
    <location>
        <begin position="875"/>
        <end position="914"/>
    </location>
</feature>
<dbReference type="InterPro" id="IPR001881">
    <property type="entry name" value="EGF-like_Ca-bd_dom"/>
</dbReference>
<comment type="caution">
    <text evidence="10">Lacks conserved residue(s) required for the propagation of feature annotation.</text>
</comment>
<organism evidence="14 15">
    <name type="scientific">Fasciola gigantica</name>
    <name type="common">Giant liver fluke</name>
    <dbReference type="NCBI Taxonomy" id="46835"/>
    <lineage>
        <taxon>Eukaryota</taxon>
        <taxon>Metazoa</taxon>
        <taxon>Spiralia</taxon>
        <taxon>Lophotrochozoa</taxon>
        <taxon>Platyhelminthes</taxon>
        <taxon>Trematoda</taxon>
        <taxon>Digenea</taxon>
        <taxon>Plagiorchiida</taxon>
        <taxon>Echinostomata</taxon>
        <taxon>Echinostomatoidea</taxon>
        <taxon>Fasciolidae</taxon>
        <taxon>Fasciola</taxon>
    </lineage>
</organism>
<evidence type="ECO:0000259" key="12">
    <source>
        <dbReference type="PROSITE" id="PS50835"/>
    </source>
</evidence>
<dbReference type="InterPro" id="IPR000742">
    <property type="entry name" value="EGF"/>
</dbReference>
<keyword evidence="9" id="KW-0325">Glycoprotein</keyword>
<dbReference type="InterPro" id="IPR036383">
    <property type="entry name" value="TSP1_rpt_sf"/>
</dbReference>
<dbReference type="Gene3D" id="2.20.100.10">
    <property type="entry name" value="Thrombospondin type-1 (TSP1) repeat"/>
    <property type="match status" value="4"/>
</dbReference>
<name>A0A504Z1X8_FASGI</name>
<evidence type="ECO:0000313" key="15">
    <source>
        <dbReference type="Proteomes" id="UP000316759"/>
    </source>
</evidence>
<dbReference type="SMART" id="SM00181">
    <property type="entry name" value="EGF"/>
    <property type="match status" value="5"/>
</dbReference>
<keyword evidence="6" id="KW-0677">Repeat</keyword>
<dbReference type="InterPro" id="IPR049883">
    <property type="entry name" value="NOTCH1_EGF-like"/>
</dbReference>
<evidence type="ECO:0000256" key="7">
    <source>
        <dbReference type="ARBA" id="ARBA00022837"/>
    </source>
</evidence>
<keyword evidence="7" id="KW-0106">Calcium</keyword>
<evidence type="ECO:0000259" key="11">
    <source>
        <dbReference type="PROSITE" id="PS50026"/>
    </source>
</evidence>
<dbReference type="InterPro" id="IPR000884">
    <property type="entry name" value="TSP1_rpt"/>
</dbReference>
<dbReference type="InterPro" id="IPR000152">
    <property type="entry name" value="EGF-type_Asp/Asn_hydroxyl_site"/>
</dbReference>
<evidence type="ECO:0000256" key="1">
    <source>
        <dbReference type="ARBA" id="ARBA00004498"/>
    </source>
</evidence>
<feature type="domain" description="EGF-like" evidence="11">
    <location>
        <begin position="787"/>
        <end position="828"/>
    </location>
</feature>
<accession>A0A504Z1X8</accession>
<dbReference type="Gene3D" id="2.10.25.10">
    <property type="entry name" value="Laminin"/>
    <property type="match status" value="5"/>
</dbReference>
<feature type="domain" description="Nidogen G2 beta-barrel" evidence="13">
    <location>
        <begin position="517"/>
        <end position="761"/>
    </location>
</feature>
<dbReference type="InterPro" id="IPR013098">
    <property type="entry name" value="Ig_I-set"/>
</dbReference>
<dbReference type="OrthoDB" id="6263498at2759"/>
<comment type="caution">
    <text evidence="14">The sequence shown here is derived from an EMBL/GenBank/DDBJ whole genome shotgun (WGS) entry which is preliminary data.</text>
</comment>
<dbReference type="SMART" id="SM00179">
    <property type="entry name" value="EGF_CA"/>
    <property type="match status" value="5"/>
</dbReference>
<feature type="domain" description="Ig-like" evidence="12">
    <location>
        <begin position="91"/>
        <end position="174"/>
    </location>
</feature>
<dbReference type="Gene3D" id="2.60.40.10">
    <property type="entry name" value="Immunoglobulins"/>
    <property type="match status" value="3"/>
</dbReference>
<evidence type="ECO:0000256" key="5">
    <source>
        <dbReference type="ARBA" id="ARBA00022729"/>
    </source>
</evidence>
<dbReference type="PROSITE" id="PS50092">
    <property type="entry name" value="TSP1"/>
    <property type="match status" value="4"/>
</dbReference>
<dbReference type="InterPro" id="IPR009030">
    <property type="entry name" value="Growth_fac_rcpt_cys_sf"/>
</dbReference>
<dbReference type="InterPro" id="IPR003599">
    <property type="entry name" value="Ig_sub"/>
</dbReference>
<dbReference type="Pfam" id="PF00090">
    <property type="entry name" value="TSP_1"/>
    <property type="match status" value="3"/>
</dbReference>
<dbReference type="SUPFAM" id="SSF57196">
    <property type="entry name" value="EGF/Laminin"/>
    <property type="match status" value="1"/>
</dbReference>
<dbReference type="InterPro" id="IPR007110">
    <property type="entry name" value="Ig-like_dom"/>
</dbReference>
<dbReference type="PROSITE" id="PS50993">
    <property type="entry name" value="NIDOGEN_G2"/>
    <property type="match status" value="1"/>
</dbReference>
<dbReference type="STRING" id="46835.A0A504Z1X8"/>
<evidence type="ECO:0000256" key="4">
    <source>
        <dbReference type="ARBA" id="ARBA00022536"/>
    </source>
</evidence>
<dbReference type="InterPro" id="IPR026823">
    <property type="entry name" value="cEGF"/>
</dbReference>
<dbReference type="SUPFAM" id="SSF48726">
    <property type="entry name" value="Immunoglobulin"/>
    <property type="match status" value="3"/>
</dbReference>
<evidence type="ECO:0000256" key="3">
    <source>
        <dbReference type="ARBA" id="ARBA00022530"/>
    </source>
</evidence>
<feature type="domain" description="Ig-like" evidence="12">
    <location>
        <begin position="2"/>
        <end position="86"/>
    </location>
</feature>
<dbReference type="InterPro" id="IPR050751">
    <property type="entry name" value="ECM_structural_protein"/>
</dbReference>
<dbReference type="FunFam" id="2.20.100.10:FF:000001">
    <property type="entry name" value="semaphorin-5A isoform X1"/>
    <property type="match status" value="1"/>
</dbReference>
<dbReference type="PROSITE" id="PS50026">
    <property type="entry name" value="EGF_3"/>
    <property type="match status" value="3"/>
</dbReference>
<dbReference type="FunFam" id="2.10.25.10:FF:000240">
    <property type="entry name" value="Vitamin K-dependent protein S"/>
    <property type="match status" value="1"/>
</dbReference>
<dbReference type="SUPFAM" id="SSF54511">
    <property type="entry name" value="GFP-like"/>
    <property type="match status" value="1"/>
</dbReference>
<feature type="domain" description="Ig-like" evidence="12">
    <location>
        <begin position="181"/>
        <end position="213"/>
    </location>
</feature>
<evidence type="ECO:0000256" key="6">
    <source>
        <dbReference type="ARBA" id="ARBA00022737"/>
    </source>
</evidence>
<dbReference type="Pfam" id="PF12662">
    <property type="entry name" value="cEGF"/>
    <property type="match status" value="1"/>
</dbReference>
<dbReference type="FunFam" id="2.10.25.10:FF:000038">
    <property type="entry name" value="Fibrillin 2"/>
    <property type="match status" value="1"/>
</dbReference>
<dbReference type="PROSITE" id="PS01187">
    <property type="entry name" value="EGF_CA"/>
    <property type="match status" value="3"/>
</dbReference>
<evidence type="ECO:0000256" key="2">
    <source>
        <dbReference type="ARBA" id="ARBA00022525"/>
    </source>
</evidence>
<evidence type="ECO:0000259" key="13">
    <source>
        <dbReference type="PROSITE" id="PS50993"/>
    </source>
</evidence>
<proteinExistence type="predicted"/>
<dbReference type="PROSITE" id="PS50835">
    <property type="entry name" value="IG_LIKE"/>
    <property type="match status" value="3"/>
</dbReference>
<dbReference type="PROSITE" id="PS00010">
    <property type="entry name" value="ASX_HYDROXYL"/>
    <property type="match status" value="3"/>
</dbReference>
<dbReference type="InterPro" id="IPR013783">
    <property type="entry name" value="Ig-like_fold"/>
</dbReference>
<dbReference type="Pfam" id="PF07679">
    <property type="entry name" value="I-set"/>
    <property type="match status" value="1"/>
</dbReference>
<keyword evidence="3" id="KW-0272">Extracellular matrix</keyword>
<dbReference type="InterPro" id="IPR006605">
    <property type="entry name" value="G2_nidogen/fibulin_G2F"/>
</dbReference>
<protein>
    <submittedName>
        <fullName evidence="14">Hemicentin-1</fullName>
    </submittedName>
</protein>
<keyword evidence="8" id="KW-1015">Disulfide bond</keyword>
<dbReference type="Pfam" id="PF13927">
    <property type="entry name" value="Ig_3"/>
    <property type="match status" value="1"/>
</dbReference>
<dbReference type="PRINTS" id="PR01705">
    <property type="entry name" value="TSP1REPEAT"/>
</dbReference>
<dbReference type="PROSITE" id="PS01186">
    <property type="entry name" value="EGF_2"/>
    <property type="match status" value="2"/>
</dbReference>
<gene>
    <name evidence="14" type="ORF">FGIG_06378</name>
</gene>
<dbReference type="AlphaFoldDB" id="A0A504Z1X8"/>
<dbReference type="SUPFAM" id="SSF57184">
    <property type="entry name" value="Growth factor receptor domain"/>
    <property type="match status" value="1"/>
</dbReference>
<evidence type="ECO:0000256" key="8">
    <source>
        <dbReference type="ARBA" id="ARBA00023157"/>
    </source>
</evidence>
<dbReference type="Pfam" id="PF07474">
    <property type="entry name" value="G2F"/>
    <property type="match status" value="1"/>
</dbReference>
<dbReference type="InterPro" id="IPR009017">
    <property type="entry name" value="GFP"/>
</dbReference>
<evidence type="ECO:0000313" key="14">
    <source>
        <dbReference type="EMBL" id="TPP66839.1"/>
    </source>
</evidence>
<dbReference type="CDD" id="cd00054">
    <property type="entry name" value="EGF_CA"/>
    <property type="match status" value="3"/>
</dbReference>
<dbReference type="GO" id="GO:0005509">
    <property type="term" value="F:calcium ion binding"/>
    <property type="evidence" value="ECO:0007669"/>
    <property type="project" value="InterPro"/>
</dbReference>
<dbReference type="PANTHER" id="PTHR24034:SF89">
    <property type="entry name" value="COMPLEMENT COMPONENT C1Q RECEPTOR"/>
    <property type="match status" value="1"/>
</dbReference>